<dbReference type="Proteomes" id="UP000002191">
    <property type="component" value="Chromosome"/>
</dbReference>
<dbReference type="EMBL" id="CP002431">
    <property type="protein sequence ID" value="ADU61409.1"/>
    <property type="molecule type" value="Genomic_DNA"/>
</dbReference>
<evidence type="ECO:0000256" key="2">
    <source>
        <dbReference type="RuleBase" id="RU003616"/>
    </source>
</evidence>
<feature type="domain" description="SHSP" evidence="3">
    <location>
        <begin position="24"/>
        <end position="146"/>
    </location>
</feature>
<sequence length="146" mass="15448">MGKLNAPPWAGMADMEVRTTGGHGVAARCWSPVADVMERADGFVITVELPGMTLDDVAVELRGSDLWVYGTTPADGCGAVVRHHAVERPRGPFARRFALAGLLVCSEVGPGSGQATGQNVSAVLKDGLLTVTLKKVRPVRRSIRID</sequence>
<comment type="similarity">
    <text evidence="1 2">Belongs to the small heat shock protein (HSP20) family.</text>
</comment>
<keyword evidence="5" id="KW-1185">Reference proteome</keyword>
<reference evidence="4 5" key="2">
    <citation type="journal article" date="2014" name="Genome Announc.">
        <title>Complete Genome Sequence of the Subsurface, Mesophilic Sulfate-Reducing Bacterium Desulfovibrio aespoeensis Aspo-2.</title>
        <authorList>
            <person name="Pedersen K."/>
            <person name="Bengtsson A."/>
            <person name="Edlund J."/>
            <person name="Rabe L."/>
            <person name="Hazen T."/>
            <person name="Chakraborty R."/>
            <person name="Goodwin L."/>
            <person name="Shapiro N."/>
        </authorList>
    </citation>
    <scope>NUCLEOTIDE SEQUENCE [LARGE SCALE GENOMIC DNA]</scope>
    <source>
        <strain evidence="5">ATCC 700646 / DSM 10631 / Aspo-2</strain>
    </source>
</reference>
<dbReference type="CDD" id="cd06464">
    <property type="entry name" value="ACD_sHsps-like"/>
    <property type="match status" value="1"/>
</dbReference>
<dbReference type="AlphaFoldDB" id="E6VX03"/>
<evidence type="ECO:0000313" key="4">
    <source>
        <dbReference type="EMBL" id="ADU61409.1"/>
    </source>
</evidence>
<dbReference type="RefSeq" id="WP_013513346.1">
    <property type="nucleotide sequence ID" value="NC_014844.1"/>
</dbReference>
<dbReference type="SUPFAM" id="SSF49764">
    <property type="entry name" value="HSP20-like chaperones"/>
    <property type="match status" value="1"/>
</dbReference>
<evidence type="ECO:0000259" key="3">
    <source>
        <dbReference type="PROSITE" id="PS01031"/>
    </source>
</evidence>
<dbReference type="STRING" id="643562.Daes_0384"/>
<dbReference type="HOGENOM" id="CLU_1774363_0_0_7"/>
<dbReference type="eggNOG" id="COG0071">
    <property type="taxonomic scope" value="Bacteria"/>
</dbReference>
<dbReference type="OrthoDB" id="9811615at2"/>
<evidence type="ECO:0000313" key="5">
    <source>
        <dbReference type="Proteomes" id="UP000002191"/>
    </source>
</evidence>
<reference evidence="5" key="1">
    <citation type="submission" date="2010-12" db="EMBL/GenBank/DDBJ databases">
        <title>Complete sequence of Desulfovibrio aespoeensis Aspo-2.</title>
        <authorList>
            <consortium name="US DOE Joint Genome Institute"/>
            <person name="Lucas S."/>
            <person name="Copeland A."/>
            <person name="Lapidus A."/>
            <person name="Cheng J.-F."/>
            <person name="Goodwin L."/>
            <person name="Pitluck S."/>
            <person name="Chertkov O."/>
            <person name="Misra M."/>
            <person name="Detter J.C."/>
            <person name="Han C."/>
            <person name="Tapia R."/>
            <person name="Land M."/>
            <person name="Hauser L."/>
            <person name="Kyrpides N."/>
            <person name="Ivanova N."/>
            <person name="Ovchinnikova G."/>
            <person name="Pedersen K."/>
            <person name="Jagevall S."/>
            <person name="Hazen T."/>
            <person name="Woyke T."/>
        </authorList>
    </citation>
    <scope>NUCLEOTIDE SEQUENCE [LARGE SCALE GENOMIC DNA]</scope>
    <source>
        <strain evidence="5">ATCC 700646 / DSM 10631 / Aspo-2</strain>
    </source>
</reference>
<accession>E6VX03</accession>
<proteinExistence type="inferred from homology"/>
<evidence type="ECO:0000256" key="1">
    <source>
        <dbReference type="PROSITE-ProRule" id="PRU00285"/>
    </source>
</evidence>
<name>E6VX03_PSEA9</name>
<dbReference type="InterPro" id="IPR031107">
    <property type="entry name" value="Small_HSP"/>
</dbReference>
<dbReference type="PROSITE" id="PS01031">
    <property type="entry name" value="SHSP"/>
    <property type="match status" value="1"/>
</dbReference>
<dbReference type="InterPro" id="IPR002068">
    <property type="entry name" value="A-crystallin/Hsp20_dom"/>
</dbReference>
<dbReference type="KEGG" id="das:Daes_0384"/>
<gene>
    <name evidence="4" type="ordered locus">Daes_0384</name>
</gene>
<dbReference type="Pfam" id="PF00011">
    <property type="entry name" value="HSP20"/>
    <property type="match status" value="1"/>
</dbReference>
<keyword evidence="4" id="KW-0346">Stress response</keyword>
<organism evidence="4 5">
    <name type="scientific">Pseudodesulfovibrio aespoeensis (strain ATCC 700646 / DSM 10631 / Aspo-2)</name>
    <name type="common">Desulfovibrio aespoeensis</name>
    <dbReference type="NCBI Taxonomy" id="643562"/>
    <lineage>
        <taxon>Bacteria</taxon>
        <taxon>Pseudomonadati</taxon>
        <taxon>Thermodesulfobacteriota</taxon>
        <taxon>Desulfovibrionia</taxon>
        <taxon>Desulfovibrionales</taxon>
        <taxon>Desulfovibrionaceae</taxon>
    </lineage>
</organism>
<dbReference type="InterPro" id="IPR008978">
    <property type="entry name" value="HSP20-like_chaperone"/>
</dbReference>
<dbReference type="Gene3D" id="2.60.40.790">
    <property type="match status" value="1"/>
</dbReference>
<protein>
    <submittedName>
        <fullName evidence="4">Heat shock protein Hsp20</fullName>
    </submittedName>
</protein>
<dbReference type="PANTHER" id="PTHR11527">
    <property type="entry name" value="HEAT-SHOCK PROTEIN 20 FAMILY MEMBER"/>
    <property type="match status" value="1"/>
</dbReference>